<dbReference type="PANTHER" id="PTHR44942">
    <property type="entry name" value="METHYLTRANSF_11 DOMAIN-CONTAINING PROTEIN"/>
    <property type="match status" value="1"/>
</dbReference>
<dbReference type="GeneTree" id="ENSGT00940000163794"/>
<dbReference type="GO" id="GO:0008757">
    <property type="term" value="F:S-adenosylmethionine-dependent methyltransferase activity"/>
    <property type="evidence" value="ECO:0007669"/>
    <property type="project" value="InterPro"/>
</dbReference>
<evidence type="ECO:0000313" key="2">
    <source>
        <dbReference type="Ensembl" id="ENSLLEP00000018430.1"/>
    </source>
</evidence>
<evidence type="ECO:0000313" key="3">
    <source>
        <dbReference type="Proteomes" id="UP000694569"/>
    </source>
</evidence>
<dbReference type="InterPro" id="IPR013216">
    <property type="entry name" value="Methyltransf_11"/>
</dbReference>
<sequence length="269" mass="30582">MTDNLFKSKEFSSVYKKYMIPVSNEITSLIISYMEEKNCKSYDLAVDVGCGTGRYTLPLAPLFKKVVGVDISESQLTEARHSIVLDNVTFQVGAAESLTFKDGSVDFVNAGLAAHWFNIKEFVHEAIRVLKPNGCLAAHAFIPIGAIVGGNKSDSLSGIIEEYVDTVSRYKYKNNEVMQRQYKDVFDAIPVKDKKWVRNIPVIYDMSMQEIIGYFQSVYMYQEFLKYDQKGAIRFLLHLEQRFRDILGEEADSAIMKVQVDHYCVLACK</sequence>
<protein>
    <recommendedName>
        <fullName evidence="1">Methyltransferase type 11 domain-containing protein</fullName>
    </recommendedName>
</protein>
<name>A0A8C5MTR2_9ANUR</name>
<dbReference type="AlphaFoldDB" id="A0A8C5MTR2"/>
<dbReference type="PANTHER" id="PTHR44942:SF11">
    <property type="entry name" value="METHYLTRANSFERASE DDB_G0268948"/>
    <property type="match status" value="1"/>
</dbReference>
<dbReference type="CDD" id="cd02440">
    <property type="entry name" value="AdoMet_MTases"/>
    <property type="match status" value="1"/>
</dbReference>
<feature type="domain" description="Methyltransferase type 11" evidence="1">
    <location>
        <begin position="46"/>
        <end position="137"/>
    </location>
</feature>
<organism evidence="2 3">
    <name type="scientific">Leptobrachium leishanense</name>
    <name type="common">Leishan spiny toad</name>
    <dbReference type="NCBI Taxonomy" id="445787"/>
    <lineage>
        <taxon>Eukaryota</taxon>
        <taxon>Metazoa</taxon>
        <taxon>Chordata</taxon>
        <taxon>Craniata</taxon>
        <taxon>Vertebrata</taxon>
        <taxon>Euteleostomi</taxon>
        <taxon>Amphibia</taxon>
        <taxon>Batrachia</taxon>
        <taxon>Anura</taxon>
        <taxon>Pelobatoidea</taxon>
        <taxon>Megophryidae</taxon>
        <taxon>Leptobrachium</taxon>
    </lineage>
</organism>
<dbReference type="Ensembl" id="ENSLLET00000019155.1">
    <property type="protein sequence ID" value="ENSLLEP00000018430.1"/>
    <property type="gene ID" value="ENSLLEG00000011725.1"/>
</dbReference>
<keyword evidence="3" id="KW-1185">Reference proteome</keyword>
<dbReference type="InterPro" id="IPR051052">
    <property type="entry name" value="Diverse_substrate_MTase"/>
</dbReference>
<dbReference type="OrthoDB" id="506498at2759"/>
<reference evidence="2" key="1">
    <citation type="submission" date="2025-08" db="UniProtKB">
        <authorList>
            <consortium name="Ensembl"/>
        </authorList>
    </citation>
    <scope>IDENTIFICATION</scope>
</reference>
<evidence type="ECO:0000259" key="1">
    <source>
        <dbReference type="Pfam" id="PF08241"/>
    </source>
</evidence>
<dbReference type="SUPFAM" id="SSF53335">
    <property type="entry name" value="S-adenosyl-L-methionine-dependent methyltransferases"/>
    <property type="match status" value="1"/>
</dbReference>
<dbReference type="Proteomes" id="UP000694569">
    <property type="component" value="Unplaced"/>
</dbReference>
<proteinExistence type="predicted"/>
<dbReference type="Gene3D" id="3.40.50.150">
    <property type="entry name" value="Vaccinia Virus protein VP39"/>
    <property type="match status" value="1"/>
</dbReference>
<dbReference type="InterPro" id="IPR029063">
    <property type="entry name" value="SAM-dependent_MTases_sf"/>
</dbReference>
<reference evidence="2" key="2">
    <citation type="submission" date="2025-09" db="UniProtKB">
        <authorList>
            <consortium name="Ensembl"/>
        </authorList>
    </citation>
    <scope>IDENTIFICATION</scope>
</reference>
<accession>A0A8C5MTR2</accession>
<dbReference type="Pfam" id="PF08241">
    <property type="entry name" value="Methyltransf_11"/>
    <property type="match status" value="1"/>
</dbReference>